<gene>
    <name evidence="1" type="ORF">ST47_g7753</name>
</gene>
<evidence type="ECO:0000313" key="1">
    <source>
        <dbReference type="EMBL" id="KZM21074.1"/>
    </source>
</evidence>
<protein>
    <submittedName>
        <fullName evidence="1">Uncharacterized protein</fullName>
    </submittedName>
</protein>
<reference evidence="1 2" key="1">
    <citation type="journal article" date="2016" name="Sci. Rep.">
        <title>Draft genome sequencing and secretome analysis of fungal phytopathogen Ascochyta rabiei provides insight into the necrotrophic effector repertoire.</title>
        <authorList>
            <person name="Verma S."/>
            <person name="Gazara R.K."/>
            <person name="Nizam S."/>
            <person name="Parween S."/>
            <person name="Chattopadhyay D."/>
            <person name="Verma P.K."/>
        </authorList>
    </citation>
    <scope>NUCLEOTIDE SEQUENCE [LARGE SCALE GENOMIC DNA]</scope>
    <source>
        <strain evidence="1 2">ArDII</strain>
    </source>
</reference>
<organism evidence="1 2">
    <name type="scientific">Didymella rabiei</name>
    <name type="common">Chickpea ascochyta blight fungus</name>
    <name type="synonym">Mycosphaerella rabiei</name>
    <dbReference type="NCBI Taxonomy" id="5454"/>
    <lineage>
        <taxon>Eukaryota</taxon>
        <taxon>Fungi</taxon>
        <taxon>Dikarya</taxon>
        <taxon>Ascomycota</taxon>
        <taxon>Pezizomycotina</taxon>
        <taxon>Dothideomycetes</taxon>
        <taxon>Pleosporomycetidae</taxon>
        <taxon>Pleosporales</taxon>
        <taxon>Pleosporineae</taxon>
        <taxon>Didymellaceae</taxon>
        <taxon>Ascochyta</taxon>
    </lineage>
</organism>
<proteinExistence type="predicted"/>
<keyword evidence="2" id="KW-1185">Reference proteome</keyword>
<accession>A0A163AA52</accession>
<evidence type="ECO:0000313" key="2">
    <source>
        <dbReference type="Proteomes" id="UP000076837"/>
    </source>
</evidence>
<dbReference type="Proteomes" id="UP000076837">
    <property type="component" value="Unassembled WGS sequence"/>
</dbReference>
<dbReference type="EMBL" id="JYNV01000257">
    <property type="protein sequence ID" value="KZM21074.1"/>
    <property type="molecule type" value="Genomic_DNA"/>
</dbReference>
<name>A0A163AA52_DIDRA</name>
<dbReference type="AlphaFoldDB" id="A0A163AA52"/>
<comment type="caution">
    <text evidence="1">The sequence shown here is derived from an EMBL/GenBank/DDBJ whole genome shotgun (WGS) entry which is preliminary data.</text>
</comment>
<sequence length="94" mass="10245">MDTQHSALQVMSIISSGLANLRSGTIDSGYQHSISIPVHRPPHLMSPPRRPWSADFLPASDQDLPPTYRYQYRPAPPSAYLPTLSAGTTQDAAS</sequence>